<dbReference type="GeneID" id="102802251"/>
<keyword evidence="4" id="KW-1185">Reference proteome</keyword>
<dbReference type="Proteomes" id="UP000694865">
    <property type="component" value="Unplaced"/>
</dbReference>
<evidence type="ECO:0000256" key="2">
    <source>
        <dbReference type="ARBA" id="ARBA00023180"/>
    </source>
</evidence>
<evidence type="ECO:0000313" key="5">
    <source>
        <dbReference type="RefSeq" id="XP_006812750.1"/>
    </source>
</evidence>
<keyword evidence="1" id="KW-1015">Disulfide bond</keyword>
<dbReference type="PROSITE" id="PS51233">
    <property type="entry name" value="VWFD"/>
    <property type="match status" value="1"/>
</dbReference>
<protein>
    <submittedName>
        <fullName evidence="5">von Willebrand factor-like</fullName>
    </submittedName>
</protein>
<gene>
    <name evidence="5" type="primary">LOC102802251</name>
</gene>
<dbReference type="InterPro" id="IPR001846">
    <property type="entry name" value="VWF_type-D"/>
</dbReference>
<dbReference type="PANTHER" id="PTHR11339">
    <property type="entry name" value="EXTRACELLULAR MATRIX GLYCOPROTEIN RELATED"/>
    <property type="match status" value="1"/>
</dbReference>
<evidence type="ECO:0000256" key="1">
    <source>
        <dbReference type="ARBA" id="ARBA00023157"/>
    </source>
</evidence>
<reference evidence="5" key="1">
    <citation type="submission" date="2025-08" db="UniProtKB">
        <authorList>
            <consortium name="RefSeq"/>
        </authorList>
    </citation>
    <scope>IDENTIFICATION</scope>
    <source>
        <tissue evidence="5">Testes</tissue>
    </source>
</reference>
<proteinExistence type="predicted"/>
<feature type="domain" description="VWFD" evidence="3">
    <location>
        <begin position="1"/>
        <end position="98"/>
    </location>
</feature>
<name>A0ABM0LYA9_SACKO</name>
<dbReference type="RefSeq" id="XP_006812750.1">
    <property type="nucleotide sequence ID" value="XM_006812687.1"/>
</dbReference>
<sequence>MHIAKLGLWEDSTNGITIQPDQSKVKIDKAGEFSVWFNGNGRVDVAIDEKYHGKVCGLLGNANDDPDDDFQKLTANGLELVSDVTEFANSWVVPGSCP</sequence>
<dbReference type="PANTHER" id="PTHR11339:SF373">
    <property type="entry name" value="VWFD DOMAIN-CONTAINING PROTEIN"/>
    <property type="match status" value="1"/>
</dbReference>
<dbReference type="Pfam" id="PF00094">
    <property type="entry name" value="VWD"/>
    <property type="match status" value="1"/>
</dbReference>
<accession>A0ABM0LYA9</accession>
<evidence type="ECO:0000313" key="4">
    <source>
        <dbReference type="Proteomes" id="UP000694865"/>
    </source>
</evidence>
<keyword evidence="2" id="KW-0325">Glycoprotein</keyword>
<evidence type="ECO:0000259" key="3">
    <source>
        <dbReference type="PROSITE" id="PS51233"/>
    </source>
</evidence>
<organism evidence="4 5">
    <name type="scientific">Saccoglossus kowalevskii</name>
    <name type="common">Acorn worm</name>
    <dbReference type="NCBI Taxonomy" id="10224"/>
    <lineage>
        <taxon>Eukaryota</taxon>
        <taxon>Metazoa</taxon>
        <taxon>Hemichordata</taxon>
        <taxon>Enteropneusta</taxon>
        <taxon>Harrimaniidae</taxon>
        <taxon>Saccoglossus</taxon>
    </lineage>
</organism>
<dbReference type="InterPro" id="IPR050780">
    <property type="entry name" value="Mucin_vWF_Thrombospondin_sf"/>
</dbReference>